<gene>
    <name evidence="6" type="ORF">BX592_111127</name>
</gene>
<dbReference type="SUPFAM" id="SSF52540">
    <property type="entry name" value="P-loop containing nucleoside triphosphate hydrolases"/>
    <property type="match status" value="1"/>
</dbReference>
<evidence type="ECO:0000256" key="4">
    <source>
        <dbReference type="SAM" id="MobiDB-lite"/>
    </source>
</evidence>
<feature type="compositionally biased region" description="Basic and acidic residues" evidence="4">
    <location>
        <begin position="240"/>
        <end position="249"/>
    </location>
</feature>
<evidence type="ECO:0000256" key="3">
    <source>
        <dbReference type="ARBA" id="ARBA00022840"/>
    </source>
</evidence>
<evidence type="ECO:0000256" key="1">
    <source>
        <dbReference type="ARBA" id="ARBA00008059"/>
    </source>
</evidence>
<dbReference type="InterPro" id="IPR003593">
    <property type="entry name" value="AAA+_ATPase"/>
</dbReference>
<feature type="domain" description="AAA+ ATPase" evidence="5">
    <location>
        <begin position="97"/>
        <end position="230"/>
    </location>
</feature>
<feature type="region of interest" description="Disordered" evidence="4">
    <location>
        <begin position="240"/>
        <end position="265"/>
    </location>
</feature>
<evidence type="ECO:0000259" key="5">
    <source>
        <dbReference type="SMART" id="SM00382"/>
    </source>
</evidence>
<dbReference type="PANTHER" id="PTHR30050:SF4">
    <property type="entry name" value="ATP-BINDING PROTEIN RV3427C IN INSERTION SEQUENCE-RELATED"/>
    <property type="match status" value="1"/>
</dbReference>
<dbReference type="InterPro" id="IPR027417">
    <property type="entry name" value="P-loop_NTPase"/>
</dbReference>
<dbReference type="Proteomes" id="UP000295509">
    <property type="component" value="Unassembled WGS sequence"/>
</dbReference>
<evidence type="ECO:0000313" key="6">
    <source>
        <dbReference type="EMBL" id="TDY48192.1"/>
    </source>
</evidence>
<keyword evidence="3" id="KW-0067">ATP-binding</keyword>
<keyword evidence="2" id="KW-0547">Nucleotide-binding</keyword>
<organism evidence="6 7">
    <name type="scientific">Paraburkholderia rhizosphaerae</name>
    <dbReference type="NCBI Taxonomy" id="480658"/>
    <lineage>
        <taxon>Bacteria</taxon>
        <taxon>Pseudomonadati</taxon>
        <taxon>Pseudomonadota</taxon>
        <taxon>Betaproteobacteria</taxon>
        <taxon>Burkholderiales</taxon>
        <taxon>Burkholderiaceae</taxon>
        <taxon>Paraburkholderia</taxon>
    </lineage>
</organism>
<dbReference type="EMBL" id="SORE01000011">
    <property type="protein sequence ID" value="TDY48192.1"/>
    <property type="molecule type" value="Genomic_DNA"/>
</dbReference>
<sequence length="265" mass="29964">MTMTMPSPNNTEIQRARAKALHLNGLLEHWPEVEGAEWVAPLLQWEEDERAHRSLQRRIRDAKLGHFKTLADFEWEWPKRIDRGAVEELMSLGFVADATNVVFIGPNGVGKSTLARNLANQALVAGHSVLFRSASEMLGELAALDSDSALRRRLHHYAAPDILVIDEVGYLSYTNRHADLLFELISRRYEARSTIVTTNKAFKDWSEVFPNAACVVSLVDRLVHRSEVISIEGESYRLKEARERTEARARQRKTRTPAAKKGPAS</sequence>
<dbReference type="InterPro" id="IPR028350">
    <property type="entry name" value="DNAC/IstB-like"/>
</dbReference>
<dbReference type="SMART" id="SM00382">
    <property type="entry name" value="AAA"/>
    <property type="match status" value="1"/>
</dbReference>
<proteinExistence type="inferred from homology"/>
<protein>
    <submittedName>
        <fullName evidence="6">IstB transposition helper protein</fullName>
    </submittedName>
</protein>
<dbReference type="PANTHER" id="PTHR30050">
    <property type="entry name" value="CHROMOSOMAL REPLICATION INITIATOR PROTEIN DNAA"/>
    <property type="match status" value="1"/>
</dbReference>
<dbReference type="InterPro" id="IPR047661">
    <property type="entry name" value="IstB"/>
</dbReference>
<dbReference type="InterPro" id="IPR002611">
    <property type="entry name" value="IstB_ATP-bd"/>
</dbReference>
<evidence type="ECO:0000313" key="7">
    <source>
        <dbReference type="Proteomes" id="UP000295509"/>
    </source>
</evidence>
<dbReference type="CDD" id="cd00009">
    <property type="entry name" value="AAA"/>
    <property type="match status" value="1"/>
</dbReference>
<dbReference type="Pfam" id="PF01695">
    <property type="entry name" value="IstB_IS21"/>
    <property type="match status" value="1"/>
</dbReference>
<comment type="similarity">
    <text evidence="1">Belongs to the IS21/IS1162 putative ATP-binding protein family.</text>
</comment>
<comment type="caution">
    <text evidence="6">The sequence shown here is derived from an EMBL/GenBank/DDBJ whole genome shotgun (WGS) entry which is preliminary data.</text>
</comment>
<reference evidence="6 7" key="1">
    <citation type="submission" date="2019-03" db="EMBL/GenBank/DDBJ databases">
        <title>Genomic Encyclopedia of Type Strains, Phase III (KMG-III): the genomes of soil and plant-associated and newly described type strains.</title>
        <authorList>
            <person name="Whitman W."/>
        </authorList>
    </citation>
    <scope>NUCLEOTIDE SEQUENCE [LARGE SCALE GENOMIC DNA]</scope>
    <source>
        <strain evidence="6 7">LMG 29544</strain>
    </source>
</reference>
<dbReference type="Gene3D" id="3.40.50.300">
    <property type="entry name" value="P-loop containing nucleotide triphosphate hydrolases"/>
    <property type="match status" value="1"/>
</dbReference>
<dbReference type="PIRSF" id="PIRSF003073">
    <property type="entry name" value="DNAC_TnpB_IstB"/>
    <property type="match status" value="1"/>
</dbReference>
<dbReference type="GO" id="GO:0006260">
    <property type="term" value="P:DNA replication"/>
    <property type="evidence" value="ECO:0007669"/>
    <property type="project" value="TreeGrafter"/>
</dbReference>
<dbReference type="AlphaFoldDB" id="A0A4R8LPH0"/>
<name>A0A4R8LPH0_9BURK</name>
<keyword evidence="7" id="KW-1185">Reference proteome</keyword>
<dbReference type="NCBIfam" id="NF038214">
    <property type="entry name" value="IS21_help_AAA"/>
    <property type="match status" value="1"/>
</dbReference>
<dbReference type="GO" id="GO:0005524">
    <property type="term" value="F:ATP binding"/>
    <property type="evidence" value="ECO:0007669"/>
    <property type="project" value="UniProtKB-KW"/>
</dbReference>
<evidence type="ECO:0000256" key="2">
    <source>
        <dbReference type="ARBA" id="ARBA00022741"/>
    </source>
</evidence>
<accession>A0A4R8LPH0</accession>